<dbReference type="EMBL" id="MU007009">
    <property type="protein sequence ID" value="KAF2437139.1"/>
    <property type="molecule type" value="Genomic_DNA"/>
</dbReference>
<evidence type="ECO:0000313" key="2">
    <source>
        <dbReference type="EMBL" id="KAF2437139.1"/>
    </source>
</evidence>
<reference evidence="2" key="1">
    <citation type="journal article" date="2020" name="Stud. Mycol.">
        <title>101 Dothideomycetes genomes: a test case for predicting lifestyles and emergence of pathogens.</title>
        <authorList>
            <person name="Haridas S."/>
            <person name="Albert R."/>
            <person name="Binder M."/>
            <person name="Bloem J."/>
            <person name="Labutti K."/>
            <person name="Salamov A."/>
            <person name="Andreopoulos B."/>
            <person name="Baker S."/>
            <person name="Barry K."/>
            <person name="Bills G."/>
            <person name="Bluhm B."/>
            <person name="Cannon C."/>
            <person name="Castanera R."/>
            <person name="Culley D."/>
            <person name="Daum C."/>
            <person name="Ezra D."/>
            <person name="Gonzalez J."/>
            <person name="Henrissat B."/>
            <person name="Kuo A."/>
            <person name="Liang C."/>
            <person name="Lipzen A."/>
            <person name="Lutzoni F."/>
            <person name="Magnuson J."/>
            <person name="Mondo S."/>
            <person name="Nolan M."/>
            <person name="Ohm R."/>
            <person name="Pangilinan J."/>
            <person name="Park H.-J."/>
            <person name="Ramirez L."/>
            <person name="Alfaro M."/>
            <person name="Sun H."/>
            <person name="Tritt A."/>
            <person name="Yoshinaga Y."/>
            <person name="Zwiers L.-H."/>
            <person name="Turgeon B."/>
            <person name="Goodwin S."/>
            <person name="Spatafora J."/>
            <person name="Crous P."/>
            <person name="Grigoriev I."/>
        </authorList>
    </citation>
    <scope>NUCLEOTIDE SEQUENCE</scope>
    <source>
        <strain evidence="2">CBS 130266</strain>
    </source>
</reference>
<dbReference type="Proteomes" id="UP000800235">
    <property type="component" value="Unassembled WGS sequence"/>
</dbReference>
<gene>
    <name evidence="2" type="ORF">EJ08DRAFT_691439</name>
</gene>
<sequence>MDFPSPTRREAIEIALRKKFTTVYYHMRLKNQPPEVVLITRKLFNELFISVRDIANGKELKIARLEQLNCLTHEWADIRSFALRERVDSVPLESVEIHEEKDNKDIRSPQGYQETLLPSLISCLSSVDQAFQALICFICFIATCSKQLIAYMMNRMNFFAREKKESVEDVAIVAPTEENTTAKTASHQIVPGVPVSDSAEVVVNGFSCSLELNSEGDLRVHLDETCTKNTQLCLCESRFWSATELNEHLRLCPSHTMRATINNLNTLRAGLRFADPVVEECGDPPMKIHGDLTQIKTEPDDERRTLRGQSRKG</sequence>
<organism evidence="2 3">
    <name type="scientific">Tothia fuscella</name>
    <dbReference type="NCBI Taxonomy" id="1048955"/>
    <lineage>
        <taxon>Eukaryota</taxon>
        <taxon>Fungi</taxon>
        <taxon>Dikarya</taxon>
        <taxon>Ascomycota</taxon>
        <taxon>Pezizomycotina</taxon>
        <taxon>Dothideomycetes</taxon>
        <taxon>Pleosporomycetidae</taxon>
        <taxon>Venturiales</taxon>
        <taxon>Cylindrosympodiaceae</taxon>
        <taxon>Tothia</taxon>
    </lineage>
</organism>
<comment type="caution">
    <text evidence="2">The sequence shown here is derived from an EMBL/GenBank/DDBJ whole genome shotgun (WGS) entry which is preliminary data.</text>
</comment>
<proteinExistence type="predicted"/>
<dbReference type="AlphaFoldDB" id="A0A9P4P2L1"/>
<name>A0A9P4P2L1_9PEZI</name>
<keyword evidence="3" id="KW-1185">Reference proteome</keyword>
<feature type="region of interest" description="Disordered" evidence="1">
    <location>
        <begin position="290"/>
        <end position="313"/>
    </location>
</feature>
<protein>
    <submittedName>
        <fullName evidence="2">Uncharacterized protein</fullName>
    </submittedName>
</protein>
<evidence type="ECO:0000256" key="1">
    <source>
        <dbReference type="SAM" id="MobiDB-lite"/>
    </source>
</evidence>
<evidence type="ECO:0000313" key="3">
    <source>
        <dbReference type="Proteomes" id="UP000800235"/>
    </source>
</evidence>
<accession>A0A9P4P2L1</accession>